<dbReference type="EMBL" id="QXEC01000003">
    <property type="protein sequence ID" value="RIV40340.1"/>
    <property type="molecule type" value="Genomic_DNA"/>
</dbReference>
<keyword evidence="2" id="KW-0808">Transferase</keyword>
<dbReference type="InterPro" id="IPR029044">
    <property type="entry name" value="Nucleotide-diphossugar_trans"/>
</dbReference>
<proteinExistence type="predicted"/>
<dbReference type="Gene3D" id="3.90.550.10">
    <property type="entry name" value="Spore Coat Polysaccharide Biosynthesis Protein SpsA, Chain A"/>
    <property type="match status" value="1"/>
</dbReference>
<feature type="domain" description="Glycosyltransferase 2-like" evidence="1">
    <location>
        <begin position="8"/>
        <end position="129"/>
    </location>
</feature>
<dbReference type="Pfam" id="PF00535">
    <property type="entry name" value="Glycos_transf_2"/>
    <property type="match status" value="1"/>
</dbReference>
<evidence type="ECO:0000259" key="1">
    <source>
        <dbReference type="Pfam" id="PF00535"/>
    </source>
</evidence>
<evidence type="ECO:0000313" key="2">
    <source>
        <dbReference type="EMBL" id="RIV40340.1"/>
    </source>
</evidence>
<name>A0A418MYP4_9ACTN</name>
<dbReference type="GO" id="GO:0016740">
    <property type="term" value="F:transferase activity"/>
    <property type="evidence" value="ECO:0007669"/>
    <property type="project" value="UniProtKB-KW"/>
</dbReference>
<dbReference type="PANTHER" id="PTHR43685:SF3">
    <property type="entry name" value="SLR2126 PROTEIN"/>
    <property type="match status" value="1"/>
</dbReference>
<dbReference type="InterPro" id="IPR050834">
    <property type="entry name" value="Glycosyltransf_2"/>
</dbReference>
<comment type="caution">
    <text evidence="2">The sequence shown here is derived from an EMBL/GenBank/DDBJ whole genome shotgun (WGS) entry which is preliminary data.</text>
</comment>
<gene>
    <name evidence="2" type="ORF">D2L64_05745</name>
</gene>
<protein>
    <submittedName>
        <fullName evidence="2">Glycosyltransferase family 2 protein</fullName>
    </submittedName>
</protein>
<accession>A0A418MYP4</accession>
<dbReference type="OrthoDB" id="4120491at2"/>
<dbReference type="Proteomes" id="UP000283832">
    <property type="component" value="Unassembled WGS sequence"/>
</dbReference>
<reference evidence="2 3" key="1">
    <citation type="submission" date="2018-08" db="EMBL/GenBank/DDBJ databases">
        <title>Jishengella sp. nov., isolated from a root of Azadirachta indica A. Juss. var. siamensis Valenton.</title>
        <authorList>
            <person name="Kuncharoen N."/>
            <person name="Tanasupawat S."/>
            <person name="Kudo T."/>
            <person name="Ohkuma M."/>
        </authorList>
    </citation>
    <scope>NUCLEOTIDE SEQUENCE [LARGE SCALE GENOMIC DNA]</scope>
    <source>
        <strain evidence="2 3">AZ1-13</strain>
    </source>
</reference>
<sequence>MANSRRCSVVIPTYNRADLLGYTLESLTRQSLPADRFEVLVGDDGSTDHTTSVVDRYRDRLDLHHLYQEHDGVGATRARNACIRRATGDICVMLDSGVMAHSTMLDAHLARHDSTPEPLAVIGYVYGFDLDGDNNSELERLIDPLDADATIERLAARRDYADVREGFYRRYDNDDFADLPAPWIMYWTCNVSARTGQLHDVGLFDETFRTLGGEDLDLGYRLHCDGARFVLDRAASSVHYPHPKDFSLNLTNATINYQHMIGKYRSPVMPLLLATPTIHPFNINDVISVLDLPPDATRMDGKQAR</sequence>
<dbReference type="PANTHER" id="PTHR43685">
    <property type="entry name" value="GLYCOSYLTRANSFERASE"/>
    <property type="match status" value="1"/>
</dbReference>
<keyword evidence="3" id="KW-1185">Reference proteome</keyword>
<evidence type="ECO:0000313" key="3">
    <source>
        <dbReference type="Proteomes" id="UP000283832"/>
    </source>
</evidence>
<dbReference type="RefSeq" id="WP_119573634.1">
    <property type="nucleotide sequence ID" value="NZ_QXEC01000003.1"/>
</dbReference>
<dbReference type="SUPFAM" id="SSF53448">
    <property type="entry name" value="Nucleotide-diphospho-sugar transferases"/>
    <property type="match status" value="1"/>
</dbReference>
<dbReference type="CDD" id="cd00761">
    <property type="entry name" value="Glyco_tranf_GTA_type"/>
    <property type="match status" value="1"/>
</dbReference>
<dbReference type="AlphaFoldDB" id="A0A418MYP4"/>
<dbReference type="InterPro" id="IPR001173">
    <property type="entry name" value="Glyco_trans_2-like"/>
</dbReference>
<organism evidence="2 3">
    <name type="scientific">Micromonospora radicis</name>
    <dbReference type="NCBI Taxonomy" id="1894971"/>
    <lineage>
        <taxon>Bacteria</taxon>
        <taxon>Bacillati</taxon>
        <taxon>Actinomycetota</taxon>
        <taxon>Actinomycetes</taxon>
        <taxon>Micromonosporales</taxon>
        <taxon>Micromonosporaceae</taxon>
        <taxon>Micromonospora</taxon>
    </lineage>
</organism>